<dbReference type="EC" id="2.7.13.3" evidence="2"/>
<gene>
    <name evidence="9" type="ORF">RCIX604</name>
</gene>
<dbReference type="InterPro" id="IPR036890">
    <property type="entry name" value="HATPase_C_sf"/>
</dbReference>
<evidence type="ECO:0000313" key="10">
    <source>
        <dbReference type="Proteomes" id="UP000000663"/>
    </source>
</evidence>
<keyword evidence="4" id="KW-0808">Transferase</keyword>
<dbReference type="InterPro" id="IPR001610">
    <property type="entry name" value="PAC"/>
</dbReference>
<protein>
    <recommendedName>
        <fullName evidence="2">histidine kinase</fullName>
        <ecNumber evidence="2">2.7.13.3</ecNumber>
    </recommendedName>
</protein>
<dbReference type="Gene3D" id="3.30.565.10">
    <property type="entry name" value="Histidine kinase-like ATPase, C-terminal domain"/>
    <property type="match status" value="1"/>
</dbReference>
<evidence type="ECO:0000259" key="6">
    <source>
        <dbReference type="PROSITE" id="PS50109"/>
    </source>
</evidence>
<evidence type="ECO:0000256" key="1">
    <source>
        <dbReference type="ARBA" id="ARBA00000085"/>
    </source>
</evidence>
<evidence type="ECO:0000259" key="7">
    <source>
        <dbReference type="PROSITE" id="PS50112"/>
    </source>
</evidence>
<dbReference type="InterPro" id="IPR035965">
    <property type="entry name" value="PAS-like_dom_sf"/>
</dbReference>
<feature type="domain" description="PAC" evidence="8">
    <location>
        <begin position="86"/>
        <end position="138"/>
    </location>
</feature>
<dbReference type="PROSITE" id="PS50109">
    <property type="entry name" value="HIS_KIN"/>
    <property type="match status" value="1"/>
</dbReference>
<dbReference type="SMART" id="SM00387">
    <property type="entry name" value="HATPase_c"/>
    <property type="match status" value="1"/>
</dbReference>
<organism evidence="9 10">
    <name type="scientific">Methanocella arvoryzae (strain DSM 22066 / NBRC 105507 / MRE50)</name>
    <dbReference type="NCBI Taxonomy" id="351160"/>
    <lineage>
        <taxon>Archaea</taxon>
        <taxon>Methanobacteriati</taxon>
        <taxon>Methanobacteriota</taxon>
        <taxon>Stenosarchaea group</taxon>
        <taxon>Methanomicrobia</taxon>
        <taxon>Methanocellales</taxon>
        <taxon>Methanocellaceae</taxon>
        <taxon>Methanocella</taxon>
    </lineage>
</organism>
<feature type="domain" description="PAC" evidence="8">
    <location>
        <begin position="212"/>
        <end position="262"/>
    </location>
</feature>
<evidence type="ECO:0000256" key="4">
    <source>
        <dbReference type="ARBA" id="ARBA00022679"/>
    </source>
</evidence>
<dbReference type="CDD" id="cd00130">
    <property type="entry name" value="PAS"/>
    <property type="match status" value="3"/>
</dbReference>
<proteinExistence type="predicted"/>
<dbReference type="KEGG" id="rci:RCIX604"/>
<dbReference type="InterPro" id="IPR005467">
    <property type="entry name" value="His_kinase_dom"/>
</dbReference>
<sequence>MLVCRMRDLSELGSFAAEAIKNDTVSFIAWQRDGSIITVNPPFYELTGQSQEQVEKELWPGKFTTQESKAHILAGMDDQDLGREARKQEVSIVRADGTLLPVELIINRYQPAGGPVPIYYAFITEIVERKRSIRELAEKEELFRALSETALAAVLLVQNNRVIYANPEAMEMVGYSSDDLKNIYYWDLIHPDFKDEIIKYGDLLLHGKSLPARFEIKFVRKDGEERWCDVSVGPVVYKGKMSGVITALDITERKKSDLALKESEEKFRVLSELSPMAIFMYQGTKLIYANLTATMFTGYSREEIVQKDFWEMVHPKYKDMVRQYGLARQRGEPVPAEYEIEYITKDGELRWAQFTAGQIEYLGKPAGIVTAIDTTERKHYEIALADAKAQAELYVDLMGHDINNMNQASLGFLEMATDKLLATGYLSEEDLQLITNAVDSLKSSSSLIDSVRKLQKEKRGGLAPVVIDVTRILGDVKSQFSAVPGRNININYSAQSHCKVRANELVRDVFVNLVGNAIKHSSGDLTINIFVKSVAEQGQLFCRIDIDDTGPGISDERKQAIFQRSVRDQSKLTGKGLGLYLVRTLVDDYKGRIWVEDRVPGDYSKGARFVVLLPAVADSATNN</sequence>
<keyword evidence="5 9" id="KW-0418">Kinase</keyword>
<dbReference type="InterPro" id="IPR000700">
    <property type="entry name" value="PAS-assoc_C"/>
</dbReference>
<reference evidence="9 10" key="1">
    <citation type="journal article" date="2006" name="Science">
        <title>Genome of rice cluster I archaea -- the key methane producers in the rice rhizosphere.</title>
        <authorList>
            <person name="Erkel C."/>
            <person name="Kube M."/>
            <person name="Reinhardt R."/>
            <person name="Liesack W."/>
        </authorList>
    </citation>
    <scope>NUCLEOTIDE SEQUENCE [LARGE SCALE GENOMIC DNA]</scope>
    <source>
        <strain evidence="10">DSM 22066 / NBRC 105507 / MRE50</strain>
    </source>
</reference>
<dbReference type="SMART" id="SM00086">
    <property type="entry name" value="PAC"/>
    <property type="match status" value="3"/>
</dbReference>
<dbReference type="SUPFAM" id="SSF55785">
    <property type="entry name" value="PYP-like sensor domain (PAS domain)"/>
    <property type="match status" value="3"/>
</dbReference>
<dbReference type="InterPro" id="IPR000014">
    <property type="entry name" value="PAS"/>
</dbReference>
<dbReference type="Proteomes" id="UP000000663">
    <property type="component" value="Chromosome"/>
</dbReference>
<dbReference type="PRINTS" id="PR00344">
    <property type="entry name" value="BCTRLSENSOR"/>
</dbReference>
<dbReference type="eggNOG" id="arCOG06515">
    <property type="taxonomic scope" value="Archaea"/>
</dbReference>
<feature type="domain" description="PAS" evidence="7">
    <location>
        <begin position="138"/>
        <end position="208"/>
    </location>
</feature>
<dbReference type="SMART" id="SM00091">
    <property type="entry name" value="PAS"/>
    <property type="match status" value="3"/>
</dbReference>
<name>Q0W6I2_METAR</name>
<dbReference type="PANTHER" id="PTHR43304">
    <property type="entry name" value="PHYTOCHROME-LIKE PROTEIN CPH1"/>
    <property type="match status" value="1"/>
</dbReference>
<dbReference type="PROSITE" id="PS50113">
    <property type="entry name" value="PAC"/>
    <property type="match status" value="2"/>
</dbReference>
<accession>Q0W6I2</accession>
<dbReference type="AlphaFoldDB" id="Q0W6I2"/>
<dbReference type="PROSITE" id="PS50112">
    <property type="entry name" value="PAS"/>
    <property type="match status" value="2"/>
</dbReference>
<dbReference type="InterPro" id="IPR003594">
    <property type="entry name" value="HATPase_dom"/>
</dbReference>
<dbReference type="Gene3D" id="3.30.450.20">
    <property type="entry name" value="PAS domain"/>
    <property type="match status" value="3"/>
</dbReference>
<dbReference type="EMBL" id="AM114193">
    <property type="protein sequence ID" value="CAJ36011.1"/>
    <property type="molecule type" value="Genomic_DNA"/>
</dbReference>
<dbReference type="eggNOG" id="arCOG06219">
    <property type="taxonomic scope" value="Archaea"/>
</dbReference>
<evidence type="ECO:0000256" key="5">
    <source>
        <dbReference type="ARBA" id="ARBA00022777"/>
    </source>
</evidence>
<dbReference type="NCBIfam" id="TIGR00229">
    <property type="entry name" value="sensory_box"/>
    <property type="match status" value="3"/>
</dbReference>
<keyword evidence="10" id="KW-1185">Reference proteome</keyword>
<dbReference type="Pfam" id="PF02518">
    <property type="entry name" value="HATPase_c"/>
    <property type="match status" value="1"/>
</dbReference>
<feature type="domain" description="PAS" evidence="7">
    <location>
        <begin position="263"/>
        <end position="323"/>
    </location>
</feature>
<dbReference type="InterPro" id="IPR052162">
    <property type="entry name" value="Sensor_kinase/Photoreceptor"/>
</dbReference>
<evidence type="ECO:0000259" key="8">
    <source>
        <dbReference type="PROSITE" id="PS50113"/>
    </source>
</evidence>
<dbReference type="GO" id="GO:0004673">
    <property type="term" value="F:protein histidine kinase activity"/>
    <property type="evidence" value="ECO:0007669"/>
    <property type="project" value="UniProtKB-EC"/>
</dbReference>
<feature type="domain" description="Histidine kinase" evidence="6">
    <location>
        <begin position="397"/>
        <end position="617"/>
    </location>
</feature>
<comment type="catalytic activity">
    <reaction evidence="1">
        <text>ATP + protein L-histidine = ADP + protein N-phospho-L-histidine.</text>
        <dbReference type="EC" id="2.7.13.3"/>
    </reaction>
</comment>
<dbReference type="PANTHER" id="PTHR43304:SF1">
    <property type="entry name" value="PAC DOMAIN-CONTAINING PROTEIN"/>
    <property type="match status" value="1"/>
</dbReference>
<dbReference type="InterPro" id="IPR004358">
    <property type="entry name" value="Sig_transdc_His_kin-like_C"/>
</dbReference>
<evidence type="ECO:0000313" key="9">
    <source>
        <dbReference type="EMBL" id="CAJ36011.1"/>
    </source>
</evidence>
<evidence type="ECO:0000256" key="2">
    <source>
        <dbReference type="ARBA" id="ARBA00012438"/>
    </source>
</evidence>
<keyword evidence="3" id="KW-0597">Phosphoprotein</keyword>
<evidence type="ECO:0000256" key="3">
    <source>
        <dbReference type="ARBA" id="ARBA00022553"/>
    </source>
</evidence>
<dbReference type="STRING" id="351160.RCIX604"/>
<dbReference type="Pfam" id="PF13426">
    <property type="entry name" value="PAS_9"/>
    <property type="match status" value="3"/>
</dbReference>
<dbReference type="SUPFAM" id="SSF55874">
    <property type="entry name" value="ATPase domain of HSP90 chaperone/DNA topoisomerase II/histidine kinase"/>
    <property type="match status" value="1"/>
</dbReference>